<dbReference type="EMBL" id="JANQDX010000019">
    <property type="protein sequence ID" value="KAL0904794.1"/>
    <property type="molecule type" value="Genomic_DNA"/>
</dbReference>
<dbReference type="AlphaFoldDB" id="A0ABD0TYS9"/>
<dbReference type="Proteomes" id="UP001552299">
    <property type="component" value="Unassembled WGS sequence"/>
</dbReference>
<keyword evidence="2" id="KW-1185">Reference proteome</keyword>
<accession>A0ABD0TYS9</accession>
<gene>
    <name evidence="1" type="ORF">M5K25_026945</name>
</gene>
<protein>
    <submittedName>
        <fullName evidence="1">Uncharacterized protein</fullName>
    </submittedName>
</protein>
<proteinExistence type="predicted"/>
<comment type="caution">
    <text evidence="1">The sequence shown here is derived from an EMBL/GenBank/DDBJ whole genome shotgun (WGS) entry which is preliminary data.</text>
</comment>
<organism evidence="1 2">
    <name type="scientific">Dendrobium thyrsiflorum</name>
    <name type="common">Pinecone-like raceme dendrobium</name>
    <name type="synonym">Orchid</name>
    <dbReference type="NCBI Taxonomy" id="117978"/>
    <lineage>
        <taxon>Eukaryota</taxon>
        <taxon>Viridiplantae</taxon>
        <taxon>Streptophyta</taxon>
        <taxon>Embryophyta</taxon>
        <taxon>Tracheophyta</taxon>
        <taxon>Spermatophyta</taxon>
        <taxon>Magnoliopsida</taxon>
        <taxon>Liliopsida</taxon>
        <taxon>Asparagales</taxon>
        <taxon>Orchidaceae</taxon>
        <taxon>Epidendroideae</taxon>
        <taxon>Malaxideae</taxon>
        <taxon>Dendrobiinae</taxon>
        <taxon>Dendrobium</taxon>
    </lineage>
</organism>
<name>A0ABD0TYS9_DENTH</name>
<reference evidence="1 2" key="1">
    <citation type="journal article" date="2024" name="Plant Biotechnol. J.">
        <title>Dendrobium thyrsiflorum genome and its molecular insights into genes involved in important horticultural traits.</title>
        <authorList>
            <person name="Chen B."/>
            <person name="Wang J.Y."/>
            <person name="Zheng P.J."/>
            <person name="Li K.L."/>
            <person name="Liang Y.M."/>
            <person name="Chen X.F."/>
            <person name="Zhang C."/>
            <person name="Zhao X."/>
            <person name="He X."/>
            <person name="Zhang G.Q."/>
            <person name="Liu Z.J."/>
            <person name="Xu Q."/>
        </authorList>
    </citation>
    <scope>NUCLEOTIDE SEQUENCE [LARGE SCALE GENOMIC DNA]</scope>
    <source>
        <strain evidence="1">GZMU011</strain>
    </source>
</reference>
<evidence type="ECO:0000313" key="2">
    <source>
        <dbReference type="Proteomes" id="UP001552299"/>
    </source>
</evidence>
<evidence type="ECO:0000313" key="1">
    <source>
        <dbReference type="EMBL" id="KAL0904794.1"/>
    </source>
</evidence>
<sequence length="231" mass="25041">MPQRCELERRNTPNWRCETDWTVFFLIFLKGCALGVADGDVCRLMTLPIYVMLPRLLVCPTVLNGVRRREFGRPAAVRSAVGVEDWPEFGWRRLRLEGGDLCRLGHDDGRSGRRRLAWIGSARSVGDGGIDGGESVVGGGDRLGDRREQTVATLVRPEQVSDQRRMGSAGLASAVGVDDREAGVGGDFSGMRSSSMGSNGEEEAPIAGAVGLRLAAVSMKSLSLLFLCVRF</sequence>